<organism evidence="4 5">
    <name type="scientific">Frondihabitans australicus</name>
    <dbReference type="NCBI Taxonomy" id="386892"/>
    <lineage>
        <taxon>Bacteria</taxon>
        <taxon>Bacillati</taxon>
        <taxon>Actinomycetota</taxon>
        <taxon>Actinomycetes</taxon>
        <taxon>Micrococcales</taxon>
        <taxon>Microbacteriaceae</taxon>
        <taxon>Frondihabitans</taxon>
    </lineage>
</organism>
<feature type="region of interest" description="Disordered" evidence="1">
    <location>
        <begin position="99"/>
        <end position="121"/>
    </location>
</feature>
<reference evidence="4 5" key="1">
    <citation type="submission" date="2018-10" db="EMBL/GenBank/DDBJ databases">
        <title>Sequencing the genomes of 1000 actinobacteria strains.</title>
        <authorList>
            <person name="Klenk H.-P."/>
        </authorList>
    </citation>
    <scope>NUCLEOTIDE SEQUENCE [LARGE SCALE GENOMIC DNA]</scope>
    <source>
        <strain evidence="4 5">DSM 17894</strain>
    </source>
</reference>
<protein>
    <submittedName>
        <fullName evidence="4">Uncharacterized protein DUF4237</fullName>
    </submittedName>
</protein>
<feature type="domain" description="Outer membrane channel protein CpnT-like N-terminal" evidence="3">
    <location>
        <begin position="136"/>
        <end position="248"/>
    </location>
</feature>
<dbReference type="EMBL" id="RBKS01000001">
    <property type="protein sequence ID" value="RKR74679.1"/>
    <property type="molecule type" value="Genomic_DNA"/>
</dbReference>
<dbReference type="InterPro" id="IPR053024">
    <property type="entry name" value="Fungal_surface_NADase"/>
</dbReference>
<feature type="domain" description="TNT" evidence="2">
    <location>
        <begin position="448"/>
        <end position="540"/>
    </location>
</feature>
<accession>A0A495IG02</accession>
<keyword evidence="5" id="KW-1185">Reference proteome</keyword>
<feature type="compositionally biased region" description="Low complexity" evidence="1">
    <location>
        <begin position="104"/>
        <end position="117"/>
    </location>
</feature>
<evidence type="ECO:0000313" key="4">
    <source>
        <dbReference type="EMBL" id="RKR74679.1"/>
    </source>
</evidence>
<dbReference type="Pfam" id="PF14021">
    <property type="entry name" value="TNT"/>
    <property type="match status" value="1"/>
</dbReference>
<dbReference type="GO" id="GO:0050135">
    <property type="term" value="F:NADP+ nucleosidase activity"/>
    <property type="evidence" value="ECO:0007669"/>
    <property type="project" value="InterPro"/>
</dbReference>
<comment type="caution">
    <text evidence="4">The sequence shown here is derived from an EMBL/GenBank/DDBJ whole genome shotgun (WGS) entry which is preliminary data.</text>
</comment>
<dbReference type="Proteomes" id="UP000280008">
    <property type="component" value="Unassembled WGS sequence"/>
</dbReference>
<evidence type="ECO:0000313" key="5">
    <source>
        <dbReference type="Proteomes" id="UP000280008"/>
    </source>
</evidence>
<dbReference type="InterPro" id="IPR025331">
    <property type="entry name" value="TNT"/>
</dbReference>
<name>A0A495IG02_9MICO</name>
<evidence type="ECO:0000259" key="2">
    <source>
        <dbReference type="Pfam" id="PF14021"/>
    </source>
</evidence>
<gene>
    <name evidence="4" type="ORF">C8E83_1806</name>
</gene>
<dbReference type="PANTHER" id="PTHR42059:SF1">
    <property type="entry name" value="TNT DOMAIN-CONTAINING PROTEIN"/>
    <property type="match status" value="1"/>
</dbReference>
<dbReference type="InterPro" id="IPR057746">
    <property type="entry name" value="CpnT-like_N"/>
</dbReference>
<dbReference type="PANTHER" id="PTHR42059">
    <property type="entry name" value="TNT DOMAIN-CONTAINING PROTEIN"/>
    <property type="match status" value="1"/>
</dbReference>
<evidence type="ECO:0000259" key="3">
    <source>
        <dbReference type="Pfam" id="PF25547"/>
    </source>
</evidence>
<sequence>MAGIVLDVDPDDFVAASAAASSAARAVSAAASDAVRALATSAGMAGSDPSGLAWASTYDGAAAELLAGLDALETAFGHVSAGLAVTGLNYATAEHLSAGGSGHAPGHSVPSLPGPACSAPPPSAAGGSRACGIPGWELVANFVGDLWPDGDTGALRRSASAWHSLADELAAVHGGDVPRILQALDTTRTPELPAIRSTVERVASGASALAESASALATGCRDLADRIEHVHRQAEGVLQELLEQVGATALVGVGLTIVTAGLSDAAAGLAAGGEVAAAVARILGFIADFGAEASRLVGTVAGSAGRIAEAARLSSTVTVRIVTIVGDTVVTGAGGAATNVGVSLVTDPGGDLESAAVDGFVGGAALGAVGTSVGMAAAARAAFKKLSALRAEMQTWSSAAPASYSLFGPLSEEEWFAKYFAGFSDDGFPEWTWPAHDGFVPGTAKPNTLRAGDVIERISPVGRDGSFATTPGASFEALSLPPDRLSPAFVTTRYRVVLPLGKDVLEGPIAPHFEQPGMAKQYFFPKRMQVLVNAGYLKEVP</sequence>
<dbReference type="Pfam" id="PF25547">
    <property type="entry name" value="WXG100_2"/>
    <property type="match status" value="1"/>
</dbReference>
<proteinExistence type="predicted"/>
<dbReference type="AlphaFoldDB" id="A0A495IG02"/>
<evidence type="ECO:0000256" key="1">
    <source>
        <dbReference type="SAM" id="MobiDB-lite"/>
    </source>
</evidence>